<comment type="caution">
    <text evidence="2">The sequence shown here is derived from an EMBL/GenBank/DDBJ whole genome shotgun (WGS) entry which is preliminary data.</text>
</comment>
<dbReference type="EMBL" id="WTYR01000001">
    <property type="protein sequence ID" value="MXP10794.1"/>
    <property type="molecule type" value="Genomic_DNA"/>
</dbReference>
<protein>
    <submittedName>
        <fullName evidence="2">Uncharacterized protein</fullName>
    </submittedName>
</protein>
<evidence type="ECO:0000313" key="2">
    <source>
        <dbReference type="EMBL" id="MXP10794.1"/>
    </source>
</evidence>
<keyword evidence="3" id="KW-1185">Reference proteome</keyword>
<organism evidence="2 3">
    <name type="scientific">Alteriqipengyuania halimionae</name>
    <dbReference type="NCBI Taxonomy" id="1926630"/>
    <lineage>
        <taxon>Bacteria</taxon>
        <taxon>Pseudomonadati</taxon>
        <taxon>Pseudomonadota</taxon>
        <taxon>Alphaproteobacteria</taxon>
        <taxon>Sphingomonadales</taxon>
        <taxon>Erythrobacteraceae</taxon>
        <taxon>Alteriqipengyuania</taxon>
    </lineage>
</organism>
<accession>A0A6I4U5Y2</accession>
<feature type="region of interest" description="Disordered" evidence="1">
    <location>
        <begin position="60"/>
        <end position="102"/>
    </location>
</feature>
<name>A0A6I4U5Y2_9SPHN</name>
<sequence length="102" mass="11363">MEEKRRPTSFDDFAHIVREASRARVEILKGVARVRVAMASKLRELRAREVEADLLSRHLSRHLSNGTKRRKPPEAGMPMPAIPPKGPLPMQGGAEAPLDFGD</sequence>
<dbReference type="Proteomes" id="UP000429229">
    <property type="component" value="Unassembled WGS sequence"/>
</dbReference>
<evidence type="ECO:0000256" key="1">
    <source>
        <dbReference type="SAM" id="MobiDB-lite"/>
    </source>
</evidence>
<dbReference type="OrthoDB" id="7391857at2"/>
<gene>
    <name evidence="2" type="ORF">GRI68_11455</name>
</gene>
<proteinExistence type="predicted"/>
<dbReference type="RefSeq" id="WP_160617359.1">
    <property type="nucleotide sequence ID" value="NZ_WTYR01000001.1"/>
</dbReference>
<dbReference type="AlphaFoldDB" id="A0A6I4U5Y2"/>
<evidence type="ECO:0000313" key="3">
    <source>
        <dbReference type="Proteomes" id="UP000429229"/>
    </source>
</evidence>
<reference evidence="2 3" key="1">
    <citation type="submission" date="2019-12" db="EMBL/GenBank/DDBJ databases">
        <title>Genomic-based taxomic classification of the family Erythrobacteraceae.</title>
        <authorList>
            <person name="Xu L."/>
        </authorList>
    </citation>
    <scope>NUCLEOTIDE SEQUENCE [LARGE SCALE GENOMIC DNA]</scope>
    <source>
        <strain evidence="2 3">LMG 29519</strain>
    </source>
</reference>